<evidence type="ECO:0000256" key="2">
    <source>
        <dbReference type="SAM" id="SignalP"/>
    </source>
</evidence>
<feature type="chain" id="PRO_5003096092" evidence="2">
    <location>
        <begin position="23"/>
        <end position="506"/>
    </location>
</feature>
<protein>
    <submittedName>
        <fullName evidence="4">Hypothetical UPF0043 protein slr0305</fullName>
    </submittedName>
</protein>
<dbReference type="EMBL" id="FN649760">
    <property type="protein sequence ID" value="CBJ33087.1"/>
    <property type="molecule type" value="Genomic_DNA"/>
</dbReference>
<dbReference type="InterPro" id="IPR053240">
    <property type="entry name" value="VTT_domain"/>
</dbReference>
<dbReference type="PANTHER" id="PTHR46826">
    <property type="match status" value="1"/>
</dbReference>
<feature type="compositionally biased region" description="Low complexity" evidence="1">
    <location>
        <begin position="443"/>
        <end position="452"/>
    </location>
</feature>
<keyword evidence="2" id="KW-0732">Signal</keyword>
<feature type="region of interest" description="Disordered" evidence="1">
    <location>
        <begin position="429"/>
        <end position="461"/>
    </location>
</feature>
<keyword evidence="5" id="KW-1185">Reference proteome</keyword>
<reference evidence="4 5" key="1">
    <citation type="journal article" date="2010" name="Nature">
        <title>The Ectocarpus genome and the independent evolution of multicellularity in brown algae.</title>
        <authorList>
            <person name="Cock J.M."/>
            <person name="Sterck L."/>
            <person name="Rouze P."/>
            <person name="Scornet D."/>
            <person name="Allen A.E."/>
            <person name="Amoutzias G."/>
            <person name="Anthouard V."/>
            <person name="Artiguenave F."/>
            <person name="Aury J.M."/>
            <person name="Badger J.H."/>
            <person name="Beszteri B."/>
            <person name="Billiau K."/>
            <person name="Bonnet E."/>
            <person name="Bothwell J.H."/>
            <person name="Bowler C."/>
            <person name="Boyen C."/>
            <person name="Brownlee C."/>
            <person name="Carrano C.J."/>
            <person name="Charrier B."/>
            <person name="Cho G.Y."/>
            <person name="Coelho S.M."/>
            <person name="Collen J."/>
            <person name="Corre E."/>
            <person name="Da Silva C."/>
            <person name="Delage L."/>
            <person name="Delaroque N."/>
            <person name="Dittami S.M."/>
            <person name="Doulbeau S."/>
            <person name="Elias M."/>
            <person name="Farnham G."/>
            <person name="Gachon C.M."/>
            <person name="Gschloessl B."/>
            <person name="Heesch S."/>
            <person name="Jabbari K."/>
            <person name="Jubin C."/>
            <person name="Kawai H."/>
            <person name="Kimura K."/>
            <person name="Kloareg B."/>
            <person name="Kupper F.C."/>
            <person name="Lang D."/>
            <person name="Le Bail A."/>
            <person name="Leblanc C."/>
            <person name="Lerouge P."/>
            <person name="Lohr M."/>
            <person name="Lopez P.J."/>
            <person name="Martens C."/>
            <person name="Maumus F."/>
            <person name="Michel G."/>
            <person name="Miranda-Saavedra D."/>
            <person name="Morales J."/>
            <person name="Moreau H."/>
            <person name="Motomura T."/>
            <person name="Nagasato C."/>
            <person name="Napoli C.A."/>
            <person name="Nelson D.R."/>
            <person name="Nyvall-Collen P."/>
            <person name="Peters A.F."/>
            <person name="Pommier C."/>
            <person name="Potin P."/>
            <person name="Poulain J."/>
            <person name="Quesneville H."/>
            <person name="Read B."/>
            <person name="Rensing S.A."/>
            <person name="Ritter A."/>
            <person name="Rousvoal S."/>
            <person name="Samanta M."/>
            <person name="Samson G."/>
            <person name="Schroeder D.C."/>
            <person name="Segurens B."/>
            <person name="Strittmatter M."/>
            <person name="Tonon T."/>
            <person name="Tregear J.W."/>
            <person name="Valentin K."/>
            <person name="von Dassow P."/>
            <person name="Yamagishi T."/>
            <person name="Van de Peer Y."/>
            <person name="Wincker P."/>
        </authorList>
    </citation>
    <scope>NUCLEOTIDE SEQUENCE [LARGE SCALE GENOMIC DNA]</scope>
    <source>
        <strain evidence="5">Ec32 / CCAP1310/4</strain>
    </source>
</reference>
<evidence type="ECO:0000313" key="5">
    <source>
        <dbReference type="Proteomes" id="UP000002630"/>
    </source>
</evidence>
<sequence>MLLLRVLPPLLVAPSFCHALLARPFVAYPKHPHVVSSTPHHRPIAPHRPNMNMNQPAEVPEKLRQANLKAHIEVWDSRRDMTRATLSAAKALRGARESIAGEDVATDSLVEDGKGSLVISAIALAVAAATLRLGGRAALVSALGLDFGEDTGIKENVESFLAFFDGLGPVRYAYFLGGWVVAKTFCVDFLSIVLALGSGVVFGGVLQGALVSTACATIASGLGFQLARTTLRTQVEEQLEKRPALRALEKVVSEEGFKTVVTLRLAPVLPIPLGAYNYVYGTTSLPLPVFLSGMAVGSLKPYLLDSYLGVFGKQMVDGEAGVGGDLALVGTFFVVVLVGTFASQVASRTWEELNAEAEKSMPTAAETNTPPGGVPSASQEGGGGGDGLEWLDLWGIERSSLPDWFTTWKAKDNAVRSKIRGVVKQEREYMEGREAAEGEGVDGAELPPKESGLPPPGPPLLDESGRFFDLGAYVSESTVFPFVLIESFWEYSNPKLARGEEGVVAK</sequence>
<accession>D7G0Q8</accession>
<dbReference type="AlphaFoldDB" id="D7G0Q8"/>
<dbReference type="InParanoid" id="D7G0Q8"/>
<feature type="domain" description="VTT" evidence="3">
    <location>
        <begin position="193"/>
        <end position="310"/>
    </location>
</feature>
<dbReference type="InterPro" id="IPR032816">
    <property type="entry name" value="VTT_dom"/>
</dbReference>
<evidence type="ECO:0000259" key="3">
    <source>
        <dbReference type="Pfam" id="PF09335"/>
    </source>
</evidence>
<dbReference type="eggNOG" id="KOG3140">
    <property type="taxonomic scope" value="Eukaryota"/>
</dbReference>
<feature type="signal peptide" evidence="2">
    <location>
        <begin position="1"/>
        <end position="22"/>
    </location>
</feature>
<dbReference type="Pfam" id="PF09335">
    <property type="entry name" value="VTT_dom"/>
    <property type="match status" value="1"/>
</dbReference>
<gene>
    <name evidence="4" type="ORF">Esi_0417_0020</name>
</gene>
<dbReference type="OrthoDB" id="166803at2759"/>
<feature type="region of interest" description="Disordered" evidence="1">
    <location>
        <begin position="356"/>
        <end position="383"/>
    </location>
</feature>
<evidence type="ECO:0000313" key="4">
    <source>
        <dbReference type="EMBL" id="CBJ33087.1"/>
    </source>
</evidence>
<proteinExistence type="predicted"/>
<dbReference type="PANTHER" id="PTHR46826:SF1">
    <property type="entry name" value="TVP38_TMEM64 FAMILY MEMBRANE PROTEIN YDJX"/>
    <property type="match status" value="1"/>
</dbReference>
<organism evidence="4 5">
    <name type="scientific">Ectocarpus siliculosus</name>
    <name type="common">Brown alga</name>
    <name type="synonym">Conferva siliculosa</name>
    <dbReference type="NCBI Taxonomy" id="2880"/>
    <lineage>
        <taxon>Eukaryota</taxon>
        <taxon>Sar</taxon>
        <taxon>Stramenopiles</taxon>
        <taxon>Ochrophyta</taxon>
        <taxon>PX clade</taxon>
        <taxon>Phaeophyceae</taxon>
        <taxon>Ectocarpales</taxon>
        <taxon>Ectocarpaceae</taxon>
        <taxon>Ectocarpus</taxon>
    </lineage>
</organism>
<name>D7G0Q8_ECTSI</name>
<dbReference type="Proteomes" id="UP000002630">
    <property type="component" value="Unassembled WGS sequence"/>
</dbReference>
<evidence type="ECO:0000256" key="1">
    <source>
        <dbReference type="SAM" id="MobiDB-lite"/>
    </source>
</evidence>
<dbReference type="STRING" id="2880.D7G0Q8"/>